<evidence type="ECO:0000313" key="3">
    <source>
        <dbReference type="Proteomes" id="UP000182235"/>
    </source>
</evidence>
<feature type="region of interest" description="Disordered" evidence="1">
    <location>
        <begin position="24"/>
        <end position="55"/>
    </location>
</feature>
<feature type="compositionally biased region" description="Basic and acidic residues" evidence="1">
    <location>
        <begin position="27"/>
        <end position="43"/>
    </location>
</feature>
<reference evidence="2 3" key="1">
    <citation type="submission" date="2015-07" db="EMBL/GenBank/DDBJ databases">
        <title>Emmonsia species relationships and genome sequence.</title>
        <authorList>
            <consortium name="The Broad Institute Genomics Platform"/>
            <person name="Cuomo C.A."/>
            <person name="Munoz J.F."/>
            <person name="Imamovic A."/>
            <person name="Priest M.E."/>
            <person name="Young S."/>
            <person name="Clay O.K."/>
            <person name="McEwen J.G."/>
        </authorList>
    </citation>
    <scope>NUCLEOTIDE SEQUENCE [LARGE SCALE GENOMIC DNA]</scope>
    <source>
        <strain evidence="2 3">UAMH 9510</strain>
    </source>
</reference>
<accession>A0A1J9PB91</accession>
<dbReference type="EMBL" id="LGRN01000322">
    <property type="protein sequence ID" value="OJD13226.1"/>
    <property type="molecule type" value="Genomic_DNA"/>
</dbReference>
<dbReference type="VEuPathDB" id="FungiDB:AJ78_06300"/>
<comment type="caution">
    <text evidence="2">The sequence shown here is derived from an EMBL/GenBank/DDBJ whole genome shotgun (WGS) entry which is preliminary data.</text>
</comment>
<evidence type="ECO:0000313" key="2">
    <source>
        <dbReference type="EMBL" id="OJD13226.1"/>
    </source>
</evidence>
<dbReference type="AlphaFoldDB" id="A0A1J9PB91"/>
<sequence>MPPLLRNSLLVVTISSNEAVHSRLRSRQCETRARPERDQSEIKHRPHLRGRTTSNANHNPIYIVMVAMQEYSTGAIDAPYPQPPTANLPCNQASRARFHSRHRSLPATLVTGCELGEGNQRNENGLRKSLPSLLPPNYPYLSPAK</sequence>
<evidence type="ECO:0000256" key="1">
    <source>
        <dbReference type="SAM" id="MobiDB-lite"/>
    </source>
</evidence>
<organism evidence="2 3">
    <name type="scientific">Emergomyces pasteurianus Ep9510</name>
    <dbReference type="NCBI Taxonomy" id="1447872"/>
    <lineage>
        <taxon>Eukaryota</taxon>
        <taxon>Fungi</taxon>
        <taxon>Dikarya</taxon>
        <taxon>Ascomycota</taxon>
        <taxon>Pezizomycotina</taxon>
        <taxon>Eurotiomycetes</taxon>
        <taxon>Eurotiomycetidae</taxon>
        <taxon>Onygenales</taxon>
        <taxon>Ajellomycetaceae</taxon>
        <taxon>Emergomyces</taxon>
    </lineage>
</organism>
<name>A0A1J9PB91_9EURO</name>
<dbReference type="Proteomes" id="UP000182235">
    <property type="component" value="Unassembled WGS sequence"/>
</dbReference>
<proteinExistence type="predicted"/>
<keyword evidence="3" id="KW-1185">Reference proteome</keyword>
<protein>
    <submittedName>
        <fullName evidence="2">Uncharacterized protein</fullName>
    </submittedName>
</protein>
<gene>
    <name evidence="2" type="ORF">AJ78_06300</name>
</gene>